<dbReference type="RefSeq" id="WP_068679938.1">
    <property type="nucleotide sequence ID" value="NZ_LYPA01000030.1"/>
</dbReference>
<comment type="caution">
    <text evidence="5">The sequence shown here is derived from an EMBL/GenBank/DDBJ whole genome shotgun (WGS) entry which is preliminary data.</text>
</comment>
<evidence type="ECO:0000313" key="6">
    <source>
        <dbReference type="Proteomes" id="UP000092024"/>
    </source>
</evidence>
<evidence type="ECO:0000256" key="3">
    <source>
        <dbReference type="SAM" id="MobiDB-lite"/>
    </source>
</evidence>
<proteinExistence type="inferred from homology"/>
<feature type="transmembrane region" description="Helical" evidence="4">
    <location>
        <begin position="427"/>
        <end position="448"/>
    </location>
</feature>
<accession>A0A1A5YQY0</accession>
<keyword evidence="6" id="KW-1185">Reference proteome</keyword>
<feature type="transmembrane region" description="Helical" evidence="4">
    <location>
        <begin position="258"/>
        <end position="279"/>
    </location>
</feature>
<dbReference type="AlphaFoldDB" id="A0A1A5YQY0"/>
<dbReference type="GO" id="GO:0009847">
    <property type="term" value="P:spore germination"/>
    <property type="evidence" value="ECO:0007669"/>
    <property type="project" value="InterPro"/>
</dbReference>
<reference evidence="5 6" key="1">
    <citation type="submission" date="2016-05" db="EMBL/GenBank/DDBJ databases">
        <title>Paenibacillus oryzae. sp. nov., isolated from the rice root.</title>
        <authorList>
            <person name="Zhang J."/>
            <person name="Zhang X."/>
        </authorList>
    </citation>
    <scope>NUCLEOTIDE SEQUENCE [LARGE SCALE GENOMIC DNA]</scope>
    <source>
        <strain evidence="5 6">1DrF-4</strain>
    </source>
</reference>
<dbReference type="InterPro" id="IPR004995">
    <property type="entry name" value="Spore_Ger"/>
</dbReference>
<sequence length="512" mass="56548">MPKTHKPQPGNGTLQPDLKNNLDELQRGMGSSSDLIFKELTNNLGWTGALLFIDGLADSVAIRHAIQDFLHIQSRNTSEIHESPVSFLSSKVITAGNTNILSHTNEIYASLLSGGIILLLEGSTECLSIIAEGWKDRSVSEPTSQSVVRGPMEAFTENIRTNTTLVRRKIKDPRLWVQELKIGDVTQTNVAVMHIEGLAEQHIVDEVMERLNRIDIDGILESGYVESFIQDKIYTPFPLIYNTERPDTIAAGLLEGKVAILVDGTPFVLLVPALFVQFFQSAEDYYQRADISTLLRMLRYISFFIAMLAPSIYIAITTFHQEMLPTGLLINLAAQREGVPFPAFVEAVLMEITFEILREAGVRMPKTVGQAVSIVGTLVIGQAAVDAGIVSAAMVIIVSITAISSFVIPAVNFSITVRMLRFPLMGLSASFGLLGILLGMMIIVLHLGTIKSFGVHYLHTFAPFNWRDQKDALFRAPWVWMKTRPSSTGKLNRFRQNPRHWPTGNNKGGSGS</sequence>
<evidence type="ECO:0000256" key="4">
    <source>
        <dbReference type="SAM" id="Phobius"/>
    </source>
</evidence>
<evidence type="ECO:0000256" key="2">
    <source>
        <dbReference type="ARBA" id="ARBA00023136"/>
    </source>
</evidence>
<dbReference type="STRING" id="1844972.A7K91_18810"/>
<dbReference type="InterPro" id="IPR050768">
    <property type="entry name" value="UPF0353/GerABKA_families"/>
</dbReference>
<gene>
    <name evidence="5" type="ORF">A7K91_18810</name>
</gene>
<dbReference type="Proteomes" id="UP000092024">
    <property type="component" value="Unassembled WGS sequence"/>
</dbReference>
<keyword evidence="4" id="KW-1133">Transmembrane helix</keyword>
<keyword evidence="2 4" id="KW-0472">Membrane</keyword>
<protein>
    <submittedName>
        <fullName evidence="5">Spore gernimation protein KA</fullName>
    </submittedName>
</protein>
<organism evidence="5 6">
    <name type="scientific">Paenibacillus oryzae</name>
    <dbReference type="NCBI Taxonomy" id="1844972"/>
    <lineage>
        <taxon>Bacteria</taxon>
        <taxon>Bacillati</taxon>
        <taxon>Bacillota</taxon>
        <taxon>Bacilli</taxon>
        <taxon>Bacillales</taxon>
        <taxon>Paenibacillaceae</taxon>
        <taxon>Paenibacillus</taxon>
    </lineage>
</organism>
<keyword evidence="4" id="KW-0812">Transmembrane</keyword>
<name>A0A1A5YQY0_9BACL</name>
<dbReference type="PANTHER" id="PTHR22550">
    <property type="entry name" value="SPORE GERMINATION PROTEIN"/>
    <property type="match status" value="1"/>
</dbReference>
<evidence type="ECO:0000313" key="5">
    <source>
        <dbReference type="EMBL" id="OBR67983.1"/>
    </source>
</evidence>
<feature type="transmembrane region" description="Helical" evidence="4">
    <location>
        <begin position="300"/>
        <end position="319"/>
    </location>
</feature>
<dbReference type="Pfam" id="PF03323">
    <property type="entry name" value="GerA"/>
    <property type="match status" value="1"/>
</dbReference>
<dbReference type="GO" id="GO:0016020">
    <property type="term" value="C:membrane"/>
    <property type="evidence" value="ECO:0007669"/>
    <property type="project" value="InterPro"/>
</dbReference>
<dbReference type="PIRSF" id="PIRSF005690">
    <property type="entry name" value="GerBA"/>
    <property type="match status" value="1"/>
</dbReference>
<comment type="similarity">
    <text evidence="1">Belongs to the GerABKA family.</text>
</comment>
<dbReference type="EMBL" id="LYPA01000030">
    <property type="protein sequence ID" value="OBR67983.1"/>
    <property type="molecule type" value="Genomic_DNA"/>
</dbReference>
<dbReference type="PANTHER" id="PTHR22550:SF5">
    <property type="entry name" value="LEUCINE ZIPPER PROTEIN 4"/>
    <property type="match status" value="1"/>
</dbReference>
<feature type="region of interest" description="Disordered" evidence="3">
    <location>
        <begin position="489"/>
        <end position="512"/>
    </location>
</feature>
<feature type="transmembrane region" description="Helical" evidence="4">
    <location>
        <begin position="391"/>
        <end position="415"/>
    </location>
</feature>
<evidence type="ECO:0000256" key="1">
    <source>
        <dbReference type="ARBA" id="ARBA00005278"/>
    </source>
</evidence>